<protein>
    <submittedName>
        <fullName evidence="1">Uncharacterized protein</fullName>
    </submittedName>
</protein>
<sequence>MICQRKMVIAMEMGSEEVLHSLWPLPFDVLEQLFSSGSCGQTIGMHVCVWWSDCPGY</sequence>
<evidence type="ECO:0000313" key="1">
    <source>
        <dbReference type="Ensembl" id="ENSPPAP00000023147.1"/>
    </source>
</evidence>
<reference evidence="1 2" key="1">
    <citation type="journal article" date="2012" name="Nature">
        <title>The bonobo genome compared with the chimpanzee and human genomes.</title>
        <authorList>
            <person name="Prufer K."/>
            <person name="Munch K."/>
            <person name="Hellmann I."/>
            <person name="Akagi K."/>
            <person name="Miller J.R."/>
            <person name="Walenz B."/>
            <person name="Koren S."/>
            <person name="Sutton G."/>
            <person name="Kodira C."/>
            <person name="Winer R."/>
            <person name="Knight J.R."/>
            <person name="Mullikin J.C."/>
            <person name="Meader S.J."/>
            <person name="Ponting C.P."/>
            <person name="Lunter G."/>
            <person name="Higashino S."/>
            <person name="Hobolth A."/>
            <person name="Dutheil J."/>
            <person name="Karakoc E."/>
            <person name="Alkan C."/>
            <person name="Sajjadian S."/>
            <person name="Catacchio C.R."/>
            <person name="Ventura M."/>
            <person name="Marques-Bonet T."/>
            <person name="Eichler E.E."/>
            <person name="Andre C."/>
            <person name="Atencia R."/>
            <person name="Mugisha L."/>
            <person name="Junhold J."/>
            <person name="Patterson N."/>
            <person name="Siebauer M."/>
            <person name="Good J.M."/>
            <person name="Fischer A."/>
            <person name="Ptak S.E."/>
            <person name="Lachmann M."/>
            <person name="Symer D.E."/>
            <person name="Mailund T."/>
            <person name="Schierup M.H."/>
            <person name="Andres A.M."/>
            <person name="Kelso J."/>
            <person name="Paabo S."/>
        </authorList>
    </citation>
    <scope>NUCLEOTIDE SEQUENCE [LARGE SCALE GENOMIC DNA]</scope>
</reference>
<name>A0A2R9B780_PANPA</name>
<dbReference type="GeneTree" id="ENSGT00910000147236"/>
<dbReference type="Ensembl" id="ENSPPAT00000045968.1">
    <property type="protein sequence ID" value="ENSPPAP00000023147.1"/>
    <property type="gene ID" value="ENSPPAG00000034752.1"/>
</dbReference>
<dbReference type="Proteomes" id="UP000240080">
    <property type="component" value="Chromosome 1"/>
</dbReference>
<keyword evidence="2" id="KW-1185">Reference proteome</keyword>
<dbReference type="AlphaFoldDB" id="A0A2R9B780"/>
<reference evidence="1" key="2">
    <citation type="submission" date="2025-08" db="UniProtKB">
        <authorList>
            <consortium name="Ensembl"/>
        </authorList>
    </citation>
    <scope>IDENTIFICATION</scope>
</reference>
<dbReference type="EMBL" id="AJFE02058346">
    <property type="status" value="NOT_ANNOTATED_CDS"/>
    <property type="molecule type" value="Genomic_DNA"/>
</dbReference>
<reference evidence="1" key="3">
    <citation type="submission" date="2025-09" db="UniProtKB">
        <authorList>
            <consortium name="Ensembl"/>
        </authorList>
    </citation>
    <scope>IDENTIFICATION</scope>
</reference>
<dbReference type="OMA" id="CQRKMVI"/>
<organism evidence="1 2">
    <name type="scientific">Pan paniscus</name>
    <name type="common">Pygmy chimpanzee</name>
    <name type="synonym">Bonobo</name>
    <dbReference type="NCBI Taxonomy" id="9597"/>
    <lineage>
        <taxon>Eukaryota</taxon>
        <taxon>Metazoa</taxon>
        <taxon>Chordata</taxon>
        <taxon>Craniata</taxon>
        <taxon>Vertebrata</taxon>
        <taxon>Euteleostomi</taxon>
        <taxon>Mammalia</taxon>
        <taxon>Eutheria</taxon>
        <taxon>Euarchontoglires</taxon>
        <taxon>Primates</taxon>
        <taxon>Haplorrhini</taxon>
        <taxon>Catarrhini</taxon>
        <taxon>Hominidae</taxon>
        <taxon>Pan</taxon>
    </lineage>
</organism>
<proteinExistence type="predicted"/>
<evidence type="ECO:0000313" key="2">
    <source>
        <dbReference type="Proteomes" id="UP000240080"/>
    </source>
</evidence>
<accession>A0A2R9B780</accession>